<dbReference type="InterPro" id="IPR024989">
    <property type="entry name" value="MFS_assoc_dom"/>
</dbReference>
<feature type="transmembrane region" description="Helical" evidence="8">
    <location>
        <begin position="209"/>
        <end position="236"/>
    </location>
</feature>
<reference evidence="10 11" key="1">
    <citation type="submission" date="2015-03" db="EMBL/GenBank/DDBJ databases">
        <authorList>
            <person name="Lepp D."/>
            <person name="Hassan Y.I."/>
            <person name="Li X.-Z."/>
            <person name="Zhou T."/>
        </authorList>
    </citation>
    <scope>NUCLEOTIDE SEQUENCE [LARGE SCALE GENOMIC DNA]</scope>
    <source>
        <strain evidence="10 11">E84</strain>
    </source>
</reference>
<dbReference type="STRING" id="1293439.WH87_15865"/>
<evidence type="ECO:0000256" key="8">
    <source>
        <dbReference type="SAM" id="Phobius"/>
    </source>
</evidence>
<dbReference type="PIRSF" id="PIRSF004925">
    <property type="entry name" value="HcaT"/>
    <property type="match status" value="1"/>
</dbReference>
<dbReference type="RefSeq" id="WP_046140565.1">
    <property type="nucleotide sequence ID" value="NZ_LANJ01000045.1"/>
</dbReference>
<keyword evidence="2" id="KW-0813">Transport</keyword>
<keyword evidence="3" id="KW-1003">Cell membrane</keyword>
<feature type="transmembrane region" description="Helical" evidence="8">
    <location>
        <begin position="337"/>
        <end position="357"/>
    </location>
</feature>
<keyword evidence="7 8" id="KW-0472">Membrane</keyword>
<dbReference type="EMBL" id="LANJ01000045">
    <property type="protein sequence ID" value="KKC35536.1"/>
    <property type="molecule type" value="Genomic_DNA"/>
</dbReference>
<evidence type="ECO:0000256" key="1">
    <source>
        <dbReference type="ARBA" id="ARBA00004429"/>
    </source>
</evidence>
<dbReference type="GO" id="GO:0005886">
    <property type="term" value="C:plasma membrane"/>
    <property type="evidence" value="ECO:0007669"/>
    <property type="project" value="UniProtKB-SubCell"/>
</dbReference>
<protein>
    <recommendedName>
        <fullName evidence="9">Major facilitator superfamily associated domain-containing protein</fullName>
    </recommendedName>
</protein>
<evidence type="ECO:0000256" key="6">
    <source>
        <dbReference type="ARBA" id="ARBA00022989"/>
    </source>
</evidence>
<feature type="transmembrane region" description="Helical" evidence="8">
    <location>
        <begin position="103"/>
        <end position="125"/>
    </location>
</feature>
<dbReference type="InterPro" id="IPR026032">
    <property type="entry name" value="HcaT-like"/>
</dbReference>
<comment type="caution">
    <text evidence="10">The sequence shown here is derived from an EMBL/GenBank/DDBJ whole genome shotgun (WGS) entry which is preliminary data.</text>
</comment>
<feature type="transmembrane region" description="Helical" evidence="8">
    <location>
        <begin position="20"/>
        <end position="37"/>
    </location>
</feature>
<keyword evidence="11" id="KW-1185">Reference proteome</keyword>
<evidence type="ECO:0000259" key="9">
    <source>
        <dbReference type="Pfam" id="PF12832"/>
    </source>
</evidence>
<dbReference type="InterPro" id="IPR036259">
    <property type="entry name" value="MFS_trans_sf"/>
</dbReference>
<feature type="transmembrane region" description="Helical" evidence="8">
    <location>
        <begin position="363"/>
        <end position="383"/>
    </location>
</feature>
<evidence type="ECO:0000256" key="7">
    <source>
        <dbReference type="ARBA" id="ARBA00023136"/>
    </source>
</evidence>
<evidence type="ECO:0000256" key="3">
    <source>
        <dbReference type="ARBA" id="ARBA00022475"/>
    </source>
</evidence>
<dbReference type="Gene3D" id="1.20.1250.20">
    <property type="entry name" value="MFS general substrate transporter like domains"/>
    <property type="match status" value="2"/>
</dbReference>
<evidence type="ECO:0000256" key="4">
    <source>
        <dbReference type="ARBA" id="ARBA00022519"/>
    </source>
</evidence>
<dbReference type="PATRIC" id="fig|1293439.3.peg.3235"/>
<proteinExistence type="predicted"/>
<gene>
    <name evidence="10" type="ORF">WH87_15865</name>
</gene>
<organism evidence="10 11">
    <name type="scientific">Devosia epidermidihirudinis</name>
    <dbReference type="NCBI Taxonomy" id="1293439"/>
    <lineage>
        <taxon>Bacteria</taxon>
        <taxon>Pseudomonadati</taxon>
        <taxon>Pseudomonadota</taxon>
        <taxon>Alphaproteobacteria</taxon>
        <taxon>Hyphomicrobiales</taxon>
        <taxon>Devosiaceae</taxon>
        <taxon>Devosia</taxon>
    </lineage>
</organism>
<evidence type="ECO:0000256" key="2">
    <source>
        <dbReference type="ARBA" id="ARBA00022448"/>
    </source>
</evidence>
<feature type="transmembrane region" description="Helical" evidence="8">
    <location>
        <begin position="242"/>
        <end position="264"/>
    </location>
</feature>
<dbReference type="GO" id="GO:0015528">
    <property type="term" value="F:lactose:proton symporter activity"/>
    <property type="evidence" value="ECO:0007669"/>
    <property type="project" value="TreeGrafter"/>
</dbReference>
<feature type="domain" description="Major facilitator superfamily associated" evidence="9">
    <location>
        <begin position="30"/>
        <end position="366"/>
    </location>
</feature>
<feature type="transmembrane region" description="Helical" evidence="8">
    <location>
        <begin position="49"/>
        <end position="66"/>
    </location>
</feature>
<evidence type="ECO:0000256" key="5">
    <source>
        <dbReference type="ARBA" id="ARBA00022692"/>
    </source>
</evidence>
<accession>A0A0F5Q4K7</accession>
<dbReference type="OrthoDB" id="9150135at2"/>
<dbReference type="GO" id="GO:0030395">
    <property type="term" value="F:lactose binding"/>
    <property type="evidence" value="ECO:0007669"/>
    <property type="project" value="TreeGrafter"/>
</dbReference>
<dbReference type="AlphaFoldDB" id="A0A0F5Q4K7"/>
<dbReference type="Pfam" id="PF12832">
    <property type="entry name" value="MFS_1_like"/>
    <property type="match status" value="1"/>
</dbReference>
<dbReference type="SUPFAM" id="SSF103473">
    <property type="entry name" value="MFS general substrate transporter"/>
    <property type="match status" value="1"/>
</dbReference>
<keyword evidence="4" id="KW-0997">Cell inner membrane</keyword>
<dbReference type="Proteomes" id="UP000033411">
    <property type="component" value="Unassembled WGS sequence"/>
</dbReference>
<feature type="transmembrane region" description="Helical" evidence="8">
    <location>
        <begin position="305"/>
        <end position="325"/>
    </location>
</feature>
<dbReference type="NCBIfam" id="NF037955">
    <property type="entry name" value="mfs"/>
    <property type="match status" value="1"/>
</dbReference>
<feature type="transmembrane region" description="Helical" evidence="8">
    <location>
        <begin position="78"/>
        <end position="97"/>
    </location>
</feature>
<evidence type="ECO:0000313" key="10">
    <source>
        <dbReference type="EMBL" id="KKC35536.1"/>
    </source>
</evidence>
<comment type="subcellular location">
    <subcellularLocation>
        <location evidence="1">Cell inner membrane</location>
        <topology evidence="1">Multi-pass membrane protein</topology>
    </subcellularLocation>
</comment>
<evidence type="ECO:0000313" key="11">
    <source>
        <dbReference type="Proteomes" id="UP000033411"/>
    </source>
</evidence>
<dbReference type="PANTHER" id="PTHR23522">
    <property type="entry name" value="BLL5896 PROTEIN"/>
    <property type="match status" value="1"/>
</dbReference>
<dbReference type="PANTHER" id="PTHR23522:SF10">
    <property type="entry name" value="3-PHENYLPROPIONIC ACID TRANSPORTER-RELATED"/>
    <property type="match status" value="1"/>
</dbReference>
<keyword evidence="5 8" id="KW-0812">Transmembrane</keyword>
<sequence>MSSALSRLASPELRASLFQFSMYLPGAVASVFLGLWLDEHGLPADQIGLVNSVPILVLLAANLYIGRLADRANDWRTVIAIMAIFGAVVSFALIFVTEFWGIVLVWTLCTLSNGSIAPLIDAATLRMTRRNGTDFGVVRAWGTVGYIVGAGGIGMLLSVWGADAFVPLVIAMMVLRALLSLLLPRFRAPSQKATLAATERTRLKDSLKLWFILPLLAFALVNASNALIGGFGALLWHENGVPGYFIGPLLAVAATGEAALMFAWRRFGGRITARNMILAACVASLIRFTIMAFNPPVAVLFVTQLMHAISFGLGYFGVVHFIANWTNESNAAEAQGFATMLQQGASFSLLTVFGLLVVQFGAASFFASSLLAVLGIGCVLLSLRMMPPRELR</sequence>
<feature type="transmembrane region" description="Helical" evidence="8">
    <location>
        <begin position="164"/>
        <end position="183"/>
    </location>
</feature>
<name>A0A0F5Q4K7_9HYPH</name>
<keyword evidence="6 8" id="KW-1133">Transmembrane helix</keyword>
<feature type="transmembrane region" description="Helical" evidence="8">
    <location>
        <begin position="137"/>
        <end position="158"/>
    </location>
</feature>
<feature type="transmembrane region" description="Helical" evidence="8">
    <location>
        <begin position="276"/>
        <end position="293"/>
    </location>
</feature>